<evidence type="ECO:0000256" key="4">
    <source>
        <dbReference type="RuleBase" id="RU362116"/>
    </source>
</evidence>
<keyword evidence="7" id="KW-0966">Cell projection</keyword>
<feature type="domain" description="Flagellar basal body rod protein N-terminal" evidence="5">
    <location>
        <begin position="7"/>
        <end position="37"/>
    </location>
</feature>
<keyword evidence="8" id="KW-1185">Reference proteome</keyword>
<dbReference type="Pfam" id="PF00460">
    <property type="entry name" value="Flg_bb_rod"/>
    <property type="match status" value="1"/>
</dbReference>
<sequence length="434" mass="45207">MTISSSLNAGVAGLNANANRLATISDNIANSATYGYKRAQTDFHSVVTHGNANTSYSAGGVRTTNFRLIDDRGPLIATTNSTDLAIDGRGFLAVTDASALTANAGSYPISLVTTGSFRADSEGVLRTATGQVLMGWPANSDGSLNTFPRDTMAALEPVRINANQYVGNPTTQMRLGVNLPASESVAGSAGASHDLTVEYFGNLGTSEALEFTFTPTVPATGTSNIWTMEVRDSASGGALVGEYELTFNDTQIGGGTLATVTATSGGAYNPTTGEIELTVGGGTIALDIGEIGEANGMTQLASTFSPVAISKNGTTVATLSSVEVDEKGFLHAVYDQGFTRRIYQLPVVDVPNPNGLIALNNQSYQISPASGPFYLWDAGDGPTGSTVGYSREESATDVAAELTQLIQTQRAYSSNAKVIQTVDEMLQETTNIKR</sequence>
<dbReference type="Proteomes" id="UP000477782">
    <property type="component" value="Unassembled WGS sequence"/>
</dbReference>
<dbReference type="GO" id="GO:0005829">
    <property type="term" value="C:cytosol"/>
    <property type="evidence" value="ECO:0007669"/>
    <property type="project" value="TreeGrafter"/>
</dbReference>
<dbReference type="GO" id="GO:0071978">
    <property type="term" value="P:bacterial-type flagellum-dependent swarming motility"/>
    <property type="evidence" value="ECO:0007669"/>
    <property type="project" value="TreeGrafter"/>
</dbReference>
<comment type="caution">
    <text evidence="7">The sequence shown here is derived from an EMBL/GenBank/DDBJ whole genome shotgun (WGS) entry which is preliminary data.</text>
</comment>
<dbReference type="SUPFAM" id="SSF117143">
    <property type="entry name" value="Flagellar hook protein flgE"/>
    <property type="match status" value="1"/>
</dbReference>
<dbReference type="InterPro" id="IPR010930">
    <property type="entry name" value="Flg_bb/hook_C_dom"/>
</dbReference>
<dbReference type="GO" id="GO:0009425">
    <property type="term" value="C:bacterial-type flagellum basal body"/>
    <property type="evidence" value="ECO:0007669"/>
    <property type="project" value="UniProtKB-SubCell"/>
</dbReference>
<reference evidence="7 8" key="1">
    <citation type="submission" date="2020-02" db="EMBL/GenBank/DDBJ databases">
        <authorList>
            <person name="Chen W.-M."/>
        </authorList>
    </citation>
    <scope>NUCLEOTIDE SEQUENCE [LARGE SCALE GENOMIC DNA]</scope>
    <source>
        <strain evidence="7 8">KMS-5</strain>
    </source>
</reference>
<gene>
    <name evidence="7" type="ORF">G4Z14_12715</name>
</gene>
<protein>
    <recommendedName>
        <fullName evidence="4">Flagellar hook protein FlgE</fullName>
    </recommendedName>
</protein>
<evidence type="ECO:0000259" key="6">
    <source>
        <dbReference type="Pfam" id="PF06429"/>
    </source>
</evidence>
<comment type="subcellular location">
    <subcellularLocation>
        <location evidence="1 4">Bacterial flagellum basal body</location>
    </subcellularLocation>
</comment>
<keyword evidence="3 4" id="KW-0975">Bacterial flagellum</keyword>
<dbReference type="PANTHER" id="PTHR30435">
    <property type="entry name" value="FLAGELLAR PROTEIN"/>
    <property type="match status" value="1"/>
</dbReference>
<dbReference type="RefSeq" id="WP_164626320.1">
    <property type="nucleotide sequence ID" value="NZ_JAAIVJ010000007.1"/>
</dbReference>
<keyword evidence="7" id="KW-0969">Cilium</keyword>
<dbReference type="GO" id="GO:0009424">
    <property type="term" value="C:bacterial-type flagellum hook"/>
    <property type="evidence" value="ECO:0007669"/>
    <property type="project" value="TreeGrafter"/>
</dbReference>
<evidence type="ECO:0000256" key="3">
    <source>
        <dbReference type="ARBA" id="ARBA00023143"/>
    </source>
</evidence>
<comment type="function">
    <text evidence="4">A flexible structure which links the flagellar filament to the drive apparatus in the basal body.</text>
</comment>
<dbReference type="PROSITE" id="PS00588">
    <property type="entry name" value="FLAGELLA_BB_ROD"/>
    <property type="match status" value="1"/>
</dbReference>
<dbReference type="PANTHER" id="PTHR30435:SF1">
    <property type="entry name" value="FLAGELLAR HOOK PROTEIN FLGE"/>
    <property type="match status" value="1"/>
</dbReference>
<dbReference type="InterPro" id="IPR020013">
    <property type="entry name" value="Flagellar_FlgE/F/G"/>
</dbReference>
<name>A0A6M0QXG9_9RHOB</name>
<feature type="domain" description="Flagellar basal-body/hook protein C-terminal" evidence="6">
    <location>
        <begin position="392"/>
        <end position="432"/>
    </location>
</feature>
<proteinExistence type="inferred from homology"/>
<dbReference type="NCBIfam" id="TIGR03506">
    <property type="entry name" value="FlgEFG_subfam"/>
    <property type="match status" value="1"/>
</dbReference>
<evidence type="ECO:0000313" key="7">
    <source>
        <dbReference type="EMBL" id="NEY91162.1"/>
    </source>
</evidence>
<evidence type="ECO:0000256" key="2">
    <source>
        <dbReference type="ARBA" id="ARBA00009677"/>
    </source>
</evidence>
<dbReference type="InterPro" id="IPR037925">
    <property type="entry name" value="FlgE/F/G-like"/>
</dbReference>
<dbReference type="InterPro" id="IPR019776">
    <property type="entry name" value="Flagellar_basal_body_rod_CS"/>
</dbReference>
<evidence type="ECO:0000259" key="5">
    <source>
        <dbReference type="Pfam" id="PF00460"/>
    </source>
</evidence>
<keyword evidence="7" id="KW-0282">Flagellum</keyword>
<evidence type="ECO:0000256" key="1">
    <source>
        <dbReference type="ARBA" id="ARBA00004117"/>
    </source>
</evidence>
<accession>A0A6M0QXG9</accession>
<dbReference type="Pfam" id="PF06429">
    <property type="entry name" value="Flg_bbr_C"/>
    <property type="match status" value="1"/>
</dbReference>
<dbReference type="EMBL" id="JAAIVJ010000007">
    <property type="protein sequence ID" value="NEY91162.1"/>
    <property type="molecule type" value="Genomic_DNA"/>
</dbReference>
<organism evidence="7 8">
    <name type="scientific">Tabrizicola oligotrophica</name>
    <dbReference type="NCBI Taxonomy" id="2710650"/>
    <lineage>
        <taxon>Bacteria</taxon>
        <taxon>Pseudomonadati</taxon>
        <taxon>Pseudomonadota</taxon>
        <taxon>Alphaproteobacteria</taxon>
        <taxon>Rhodobacterales</taxon>
        <taxon>Paracoccaceae</taxon>
        <taxon>Tabrizicola</taxon>
    </lineage>
</organism>
<dbReference type="AlphaFoldDB" id="A0A6M0QXG9"/>
<dbReference type="InterPro" id="IPR001444">
    <property type="entry name" value="Flag_bb_rod_N"/>
</dbReference>
<comment type="similarity">
    <text evidence="2 4">Belongs to the flagella basal body rod proteins family.</text>
</comment>
<evidence type="ECO:0000313" key="8">
    <source>
        <dbReference type="Proteomes" id="UP000477782"/>
    </source>
</evidence>